<accession>A0A6H5G6V4</accession>
<dbReference type="OrthoDB" id="419432at2759"/>
<dbReference type="EMBL" id="CADCXU010005883">
    <property type="protein sequence ID" value="CAA9997554.1"/>
    <property type="molecule type" value="Genomic_DNA"/>
</dbReference>
<dbReference type="InterPro" id="IPR056582">
    <property type="entry name" value="EDRF1_N"/>
</dbReference>
<evidence type="ECO:0000259" key="2">
    <source>
        <dbReference type="Pfam" id="PF23723"/>
    </source>
</evidence>
<feature type="domain" description="EDRF1 N-terminal" evidence="3">
    <location>
        <begin position="238"/>
        <end position="483"/>
    </location>
</feature>
<dbReference type="Proteomes" id="UP000479000">
    <property type="component" value="Unassembled WGS sequence"/>
</dbReference>
<feature type="domain" description="EDRF1 N-terminal" evidence="3">
    <location>
        <begin position="22"/>
        <end position="205"/>
    </location>
</feature>
<evidence type="ECO:0000259" key="3">
    <source>
        <dbReference type="Pfam" id="PF23788"/>
    </source>
</evidence>
<dbReference type="InterPro" id="IPR056583">
    <property type="entry name" value="EDRF1_TPR"/>
</dbReference>
<feature type="region of interest" description="Disordered" evidence="1">
    <location>
        <begin position="454"/>
        <end position="483"/>
    </location>
</feature>
<organism evidence="4 5">
    <name type="scientific">Nesidiocoris tenuis</name>
    <dbReference type="NCBI Taxonomy" id="355587"/>
    <lineage>
        <taxon>Eukaryota</taxon>
        <taxon>Metazoa</taxon>
        <taxon>Ecdysozoa</taxon>
        <taxon>Arthropoda</taxon>
        <taxon>Hexapoda</taxon>
        <taxon>Insecta</taxon>
        <taxon>Pterygota</taxon>
        <taxon>Neoptera</taxon>
        <taxon>Paraneoptera</taxon>
        <taxon>Hemiptera</taxon>
        <taxon>Heteroptera</taxon>
        <taxon>Panheteroptera</taxon>
        <taxon>Cimicomorpha</taxon>
        <taxon>Miridae</taxon>
        <taxon>Dicyphina</taxon>
        <taxon>Nesidiocoris</taxon>
    </lineage>
</organism>
<protein>
    <recommendedName>
        <fullName evidence="6">Erythroid differentiation-related factor 1</fullName>
    </recommendedName>
</protein>
<name>A0A6H5G6V4_9HEMI</name>
<keyword evidence="5" id="KW-1185">Reference proteome</keyword>
<feature type="region of interest" description="Disordered" evidence="1">
    <location>
        <begin position="192"/>
        <end position="234"/>
    </location>
</feature>
<reference evidence="4 5" key="1">
    <citation type="submission" date="2020-02" db="EMBL/GenBank/DDBJ databases">
        <authorList>
            <person name="Ferguson B K."/>
        </authorList>
    </citation>
    <scope>NUCLEOTIDE SEQUENCE [LARGE SCALE GENOMIC DNA]</scope>
</reference>
<evidence type="ECO:0000313" key="5">
    <source>
        <dbReference type="Proteomes" id="UP000479000"/>
    </source>
</evidence>
<dbReference type="Pfam" id="PF23723">
    <property type="entry name" value="TPR_EDRF1"/>
    <property type="match status" value="1"/>
</dbReference>
<evidence type="ECO:0008006" key="6">
    <source>
        <dbReference type="Google" id="ProtNLM"/>
    </source>
</evidence>
<feature type="compositionally biased region" description="Acidic residues" evidence="1">
    <location>
        <begin position="470"/>
        <end position="479"/>
    </location>
</feature>
<dbReference type="AlphaFoldDB" id="A0A6H5G6V4"/>
<dbReference type="PANTHER" id="PTHR15000:SF1">
    <property type="entry name" value="ERYTHROID DIFFERENTIATION-RELATED FACTOR 1"/>
    <property type="match status" value="1"/>
</dbReference>
<dbReference type="Pfam" id="PF23788">
    <property type="entry name" value="EDRF1_N"/>
    <property type="match status" value="2"/>
</dbReference>
<evidence type="ECO:0000313" key="4">
    <source>
        <dbReference type="EMBL" id="CAA9997554.1"/>
    </source>
</evidence>
<gene>
    <name evidence="4" type="ORF">NTEN_LOCUS3848</name>
</gene>
<feature type="domain" description="EDRF1 TPR repeats region" evidence="2">
    <location>
        <begin position="540"/>
        <end position="798"/>
    </location>
</feature>
<dbReference type="PANTHER" id="PTHR15000">
    <property type="entry name" value="ERYTHROID DIFFERENTIATION-RELATED FACTOR 1"/>
    <property type="match status" value="1"/>
</dbReference>
<sequence length="808" mass="90950">MEDDIAPSQLVSSPTSPKEASVKSNAVVKYSLVETPVMYAPLSHNTNIKLPPRNWLSSAAASRGLHEPTVRSSGFSSFRMANMFPESVGEVDVVSDAENIKKLLKIPYSSKSVSMVVHRVENTLLIDEFDIHKHLLSRAENEWAWLRQYFIEHILSTLSSKDKALPYHAKSRTALQQRSLVSKFLHYSLAETDDNNSNKRNDTAKSDQSQTPLPLATKGPALPEPRIEQGIPCSNDDHQFTRNVLWTFEDIQMLLGTDLPIFGGPTRPCISLRLRDANQPISVLTGIDYWLDNLMSNVPEVVMCYHLDGIVQKYELIKTEDLPNLKESKFSPNLIRDVAQNILSFLKANATKAGHTYWLFKGTNEDAVKLYDLTSLCSDTMRDKEQNPFTIPVGMLLYRVARNMMATGLSPGQNNTIRTVLKNCISLLSKEKYPQIVTSAHFMLADVYIPDDTDPSSPDLLSQSEHELSSMDDEDDANSDESAPVTSLLLNQALAPSKPRNGKYDQPPIGKCGIEERCRNALNHICEGLKCLQYFESPSQKLVDKLIKKSEELLAYGIKMFESVGDTANTALLLSNSGRLHRLKCYAPIDENSRMTPHTKIYHTKAVDCYTSALQVLRSRKSAPAFWDLVYWELSTTLYTLATLNQDHPQLPGPNKTIEEIEREAAELLLKAIRYCDLASNSYRQPLYQFRAATLHQRLGSLYFNSFRTFDYNEGKAKQIVQLCQINYSKAISLFWLLDNPLQVVRVQLELLALYELVADELKSVNLKIKNLQKALSVCSDCKQAISSIIGKNSTKSTETCEYALTVR</sequence>
<dbReference type="GO" id="GO:0045893">
    <property type="term" value="P:positive regulation of DNA-templated transcription"/>
    <property type="evidence" value="ECO:0007669"/>
    <property type="project" value="TreeGrafter"/>
</dbReference>
<feature type="compositionally biased region" description="Basic and acidic residues" evidence="1">
    <location>
        <begin position="196"/>
        <end position="205"/>
    </location>
</feature>
<evidence type="ECO:0000256" key="1">
    <source>
        <dbReference type="SAM" id="MobiDB-lite"/>
    </source>
</evidence>
<proteinExistence type="predicted"/>